<gene>
    <name evidence="11" type="ORF">QBC46DRAFT_310289</name>
</gene>
<dbReference type="CDD" id="cd18831">
    <property type="entry name" value="GH43_AnAbnA-like"/>
    <property type="match status" value="1"/>
</dbReference>
<evidence type="ECO:0000256" key="5">
    <source>
        <dbReference type="ARBA" id="ARBA00022801"/>
    </source>
</evidence>
<evidence type="ECO:0000313" key="12">
    <source>
        <dbReference type="Proteomes" id="UP001303473"/>
    </source>
</evidence>
<comment type="pathway">
    <text evidence="2 7">Glycan metabolism; L-arabinan degradation.</text>
</comment>
<evidence type="ECO:0000256" key="6">
    <source>
        <dbReference type="ARBA" id="ARBA00023295"/>
    </source>
</evidence>
<keyword evidence="5 7" id="KW-0378">Hydrolase</keyword>
<dbReference type="PIRSF" id="PIRSF026534">
    <property type="entry name" value="Endo_alpha-L-arabinosidase"/>
    <property type="match status" value="1"/>
</dbReference>
<dbReference type="Gene3D" id="2.115.10.20">
    <property type="entry name" value="Glycosyl hydrolase domain, family 43"/>
    <property type="match status" value="1"/>
</dbReference>
<keyword evidence="6 7" id="KW-0326">Glycosidase</keyword>
<evidence type="ECO:0000256" key="9">
    <source>
        <dbReference type="PIRSR" id="PIRSR606710-2"/>
    </source>
</evidence>
<evidence type="ECO:0000256" key="7">
    <source>
        <dbReference type="PIRNR" id="PIRNR026534"/>
    </source>
</evidence>
<comment type="catalytic activity">
    <reaction evidence="1 7">
        <text>Endohydrolysis of (1-&gt;5)-alpha-arabinofuranosidic linkages in (1-&gt;5)-arabinans.</text>
        <dbReference type="EC" id="3.2.1.99"/>
    </reaction>
</comment>
<feature type="site" description="Important for catalytic activity, responsible for pKa modulation of the active site Glu and correct orientation of both the proton donor and substrate" evidence="9">
    <location>
        <position position="153"/>
    </location>
</feature>
<dbReference type="PANTHER" id="PTHR43301">
    <property type="entry name" value="ARABINAN ENDO-1,5-ALPHA-L-ARABINOSIDASE"/>
    <property type="match status" value="1"/>
</dbReference>
<organism evidence="11 12">
    <name type="scientific">Diplogelasinospora grovesii</name>
    <dbReference type="NCBI Taxonomy" id="303347"/>
    <lineage>
        <taxon>Eukaryota</taxon>
        <taxon>Fungi</taxon>
        <taxon>Dikarya</taxon>
        <taxon>Ascomycota</taxon>
        <taxon>Pezizomycotina</taxon>
        <taxon>Sordariomycetes</taxon>
        <taxon>Sordariomycetidae</taxon>
        <taxon>Sordariales</taxon>
        <taxon>Diplogelasinosporaceae</taxon>
        <taxon>Diplogelasinospora</taxon>
    </lineage>
</organism>
<keyword evidence="12" id="KW-1185">Reference proteome</keyword>
<dbReference type="EMBL" id="MU853777">
    <property type="protein sequence ID" value="KAK3942090.1"/>
    <property type="molecule type" value="Genomic_DNA"/>
</dbReference>
<evidence type="ECO:0000256" key="4">
    <source>
        <dbReference type="ARBA" id="ARBA00012586"/>
    </source>
</evidence>
<evidence type="ECO:0000256" key="1">
    <source>
        <dbReference type="ARBA" id="ARBA00000375"/>
    </source>
</evidence>
<dbReference type="SUPFAM" id="SSF75005">
    <property type="entry name" value="Arabinanase/levansucrase/invertase"/>
    <property type="match status" value="1"/>
</dbReference>
<dbReference type="EC" id="3.2.1.99" evidence="4 7"/>
<comment type="similarity">
    <text evidence="3 7">Belongs to the glycosyl hydrolase 43 family.</text>
</comment>
<feature type="active site" description="Proton donor" evidence="8">
    <location>
        <position position="204"/>
    </location>
</feature>
<protein>
    <recommendedName>
        <fullName evidence="4 7">Arabinan endo-1,5-alpha-L-arabinosidase</fullName>
        <ecNumber evidence="4 7">3.2.1.99</ecNumber>
    </recommendedName>
</protein>
<reference evidence="12" key="1">
    <citation type="journal article" date="2023" name="Mol. Phylogenet. Evol.">
        <title>Genome-scale phylogeny and comparative genomics of the fungal order Sordariales.</title>
        <authorList>
            <person name="Hensen N."/>
            <person name="Bonometti L."/>
            <person name="Westerberg I."/>
            <person name="Brannstrom I.O."/>
            <person name="Guillou S."/>
            <person name="Cros-Aarteil S."/>
            <person name="Calhoun S."/>
            <person name="Haridas S."/>
            <person name="Kuo A."/>
            <person name="Mondo S."/>
            <person name="Pangilinan J."/>
            <person name="Riley R."/>
            <person name="LaButti K."/>
            <person name="Andreopoulos B."/>
            <person name="Lipzen A."/>
            <person name="Chen C."/>
            <person name="Yan M."/>
            <person name="Daum C."/>
            <person name="Ng V."/>
            <person name="Clum A."/>
            <person name="Steindorff A."/>
            <person name="Ohm R.A."/>
            <person name="Martin F."/>
            <person name="Silar P."/>
            <person name="Natvig D.O."/>
            <person name="Lalanne C."/>
            <person name="Gautier V."/>
            <person name="Ament-Velasquez S.L."/>
            <person name="Kruys A."/>
            <person name="Hutchinson M.I."/>
            <person name="Powell A.J."/>
            <person name="Barry K."/>
            <person name="Miller A.N."/>
            <person name="Grigoriev I.V."/>
            <person name="Debuchy R."/>
            <person name="Gladieux P."/>
            <person name="Hiltunen Thoren M."/>
            <person name="Johannesson H."/>
        </authorList>
    </citation>
    <scope>NUCLEOTIDE SEQUENCE [LARGE SCALE GENOMIC DNA]</scope>
    <source>
        <strain evidence="12">CBS 340.73</strain>
    </source>
</reference>
<feature type="chain" id="PRO_5042969121" description="Arabinan endo-1,5-alpha-L-arabinosidase" evidence="10">
    <location>
        <begin position="24"/>
        <end position="326"/>
    </location>
</feature>
<dbReference type="PANTHER" id="PTHR43301:SF3">
    <property type="entry name" value="ARABINAN ENDO-1,5-ALPHA-L-ARABINOSIDASE A-RELATED"/>
    <property type="match status" value="1"/>
</dbReference>
<dbReference type="InterPro" id="IPR016840">
    <property type="entry name" value="Glyco_hydro_43_endo_a_Ara-ase"/>
</dbReference>
<evidence type="ECO:0000256" key="10">
    <source>
        <dbReference type="SAM" id="SignalP"/>
    </source>
</evidence>
<sequence length="326" mass="34726">MMFNRLIFGLCAGLLSVSSLVWGYADPGACSGDCWAHDPALIRRSSDGTYFRFNTGSEIGIWKSSALTGPWVYEGAVLPNGSSIDLAGNTDCWAPDVHLVGSTYILYYAVSTSGSQTSAIGYATSTTMEYGSWTDHGTTGISSTSAKPYNAIDPNLIESGTSYYMTFGSFWDDIYQAPMNSGATAVAGSSYQIAYNASGTHSLEGSFMYYRSGYYYLFFSSGICCGYDTSKPATGSEYKIFVCRSASVSGPFVDAAGKNCVSGGGGTLVLASHDYVYGPGGQGVMADPTYGTVLYYHYANTNIGLADSEYQFGWNTIGWSSGWPTV</sequence>
<accession>A0AAN6NAZ0</accession>
<feature type="active site" description="Proton acceptor" evidence="8">
    <location>
        <position position="38"/>
    </location>
</feature>
<dbReference type="InterPro" id="IPR006710">
    <property type="entry name" value="Glyco_hydro_43"/>
</dbReference>
<keyword evidence="10" id="KW-0732">Signal</keyword>
<proteinExistence type="inferred from homology"/>
<name>A0AAN6NAZ0_9PEZI</name>
<dbReference type="Pfam" id="PF04616">
    <property type="entry name" value="Glyco_hydro_43"/>
    <property type="match status" value="1"/>
</dbReference>
<evidence type="ECO:0000256" key="8">
    <source>
        <dbReference type="PIRSR" id="PIRSR606710-1"/>
    </source>
</evidence>
<dbReference type="InterPro" id="IPR050727">
    <property type="entry name" value="GH43_arabinanases"/>
</dbReference>
<evidence type="ECO:0000256" key="2">
    <source>
        <dbReference type="ARBA" id="ARBA00004834"/>
    </source>
</evidence>
<dbReference type="AlphaFoldDB" id="A0AAN6NAZ0"/>
<dbReference type="GO" id="GO:0005975">
    <property type="term" value="P:carbohydrate metabolic process"/>
    <property type="evidence" value="ECO:0007669"/>
    <property type="project" value="InterPro"/>
</dbReference>
<feature type="signal peptide" evidence="10">
    <location>
        <begin position="1"/>
        <end position="23"/>
    </location>
</feature>
<dbReference type="GO" id="GO:0046558">
    <property type="term" value="F:arabinan endo-1,5-alpha-L-arabinosidase activity"/>
    <property type="evidence" value="ECO:0007669"/>
    <property type="project" value="UniProtKB-EC"/>
</dbReference>
<evidence type="ECO:0000313" key="11">
    <source>
        <dbReference type="EMBL" id="KAK3942090.1"/>
    </source>
</evidence>
<dbReference type="InterPro" id="IPR023296">
    <property type="entry name" value="Glyco_hydro_beta-prop_sf"/>
</dbReference>
<comment type="caution">
    <text evidence="11">The sequence shown here is derived from an EMBL/GenBank/DDBJ whole genome shotgun (WGS) entry which is preliminary data.</text>
</comment>
<dbReference type="Proteomes" id="UP001303473">
    <property type="component" value="Unassembled WGS sequence"/>
</dbReference>
<evidence type="ECO:0000256" key="3">
    <source>
        <dbReference type="ARBA" id="ARBA00009865"/>
    </source>
</evidence>